<accession>A0ABT8F6B2</accession>
<dbReference type="RefSeq" id="WP_320004440.1">
    <property type="nucleotide sequence ID" value="NZ_JAUHJS010000004.1"/>
</dbReference>
<evidence type="ECO:0000313" key="3">
    <source>
        <dbReference type="Proteomes" id="UP001168552"/>
    </source>
</evidence>
<dbReference type="PROSITE" id="PS50123">
    <property type="entry name" value="CHER"/>
    <property type="match status" value="1"/>
</dbReference>
<dbReference type="SMART" id="SM00138">
    <property type="entry name" value="MeTrc"/>
    <property type="match status" value="1"/>
</dbReference>
<gene>
    <name evidence="2" type="ORF">QWY31_10365</name>
</gene>
<dbReference type="SUPFAM" id="SSF53335">
    <property type="entry name" value="S-adenosyl-L-methionine-dependent methyltransferases"/>
    <property type="match status" value="1"/>
</dbReference>
<dbReference type="InterPro" id="IPR029063">
    <property type="entry name" value="SAM-dependent_MTases_sf"/>
</dbReference>
<keyword evidence="3" id="KW-1185">Reference proteome</keyword>
<protein>
    <submittedName>
        <fullName evidence="2">Protein-glutamate O-methyltransferase CheR</fullName>
    </submittedName>
</protein>
<dbReference type="PANTHER" id="PTHR24422:SF8">
    <property type="entry name" value="CHEMOTAXIS PROTEIN"/>
    <property type="match status" value="1"/>
</dbReference>
<evidence type="ECO:0000313" key="2">
    <source>
        <dbReference type="EMBL" id="MDN4165908.1"/>
    </source>
</evidence>
<dbReference type="Pfam" id="PF03705">
    <property type="entry name" value="CheR_N"/>
    <property type="match status" value="1"/>
</dbReference>
<organism evidence="2 3">
    <name type="scientific">Shiella aurantiaca</name>
    <dbReference type="NCBI Taxonomy" id="3058365"/>
    <lineage>
        <taxon>Bacteria</taxon>
        <taxon>Pseudomonadati</taxon>
        <taxon>Bacteroidota</taxon>
        <taxon>Cytophagia</taxon>
        <taxon>Cytophagales</taxon>
        <taxon>Shiellaceae</taxon>
        <taxon>Shiella</taxon>
    </lineage>
</organism>
<dbReference type="PANTHER" id="PTHR24422">
    <property type="entry name" value="CHEMOTAXIS PROTEIN METHYLTRANSFERASE"/>
    <property type="match status" value="1"/>
</dbReference>
<dbReference type="Gene3D" id="3.40.50.150">
    <property type="entry name" value="Vaccinia Virus protein VP39"/>
    <property type="match status" value="1"/>
</dbReference>
<dbReference type="CDD" id="cd02440">
    <property type="entry name" value="AdoMet_MTases"/>
    <property type="match status" value="1"/>
</dbReference>
<dbReference type="PRINTS" id="PR00996">
    <property type="entry name" value="CHERMTFRASE"/>
</dbReference>
<evidence type="ECO:0000259" key="1">
    <source>
        <dbReference type="PROSITE" id="PS50123"/>
    </source>
</evidence>
<dbReference type="Pfam" id="PF01739">
    <property type="entry name" value="CheR"/>
    <property type="match status" value="1"/>
</dbReference>
<sequence>MDITDLSDEEVNALTEAIHKRYGLDFTCYELKSLKRRILRILHLYKLQSSHELWQKVLREKEFIQVLINEISVGLTAMFRDPELWAYLRDVVLPPLANRPAIRIWHAGCSTGEEIYTMAIVLKEVGLLSKAKALATDMNSEALQASEKGEYHKIKMIEYGRNYAQYQPKKDFQEYCSLDANHYVAKPYLRAHVKFTLHNLVTEPIQGKYDIIFCRNVMIYFDQATKERLLHAFHQALYPGGYFIIGFFDSIVSLIDKEKFSFENPGLRVYKKVASKMIEVG</sequence>
<dbReference type="InterPro" id="IPR000780">
    <property type="entry name" value="CheR_MeTrfase"/>
</dbReference>
<feature type="domain" description="CheR-type methyltransferase" evidence="1">
    <location>
        <begin position="1"/>
        <end position="275"/>
    </location>
</feature>
<dbReference type="Proteomes" id="UP001168552">
    <property type="component" value="Unassembled WGS sequence"/>
</dbReference>
<comment type="caution">
    <text evidence="2">The sequence shown here is derived from an EMBL/GenBank/DDBJ whole genome shotgun (WGS) entry which is preliminary data.</text>
</comment>
<dbReference type="InterPro" id="IPR022642">
    <property type="entry name" value="CheR_C"/>
</dbReference>
<name>A0ABT8F6B2_9BACT</name>
<proteinExistence type="predicted"/>
<dbReference type="EMBL" id="JAUHJS010000004">
    <property type="protein sequence ID" value="MDN4165908.1"/>
    <property type="molecule type" value="Genomic_DNA"/>
</dbReference>
<dbReference type="SUPFAM" id="SSF47757">
    <property type="entry name" value="Chemotaxis receptor methyltransferase CheR, N-terminal domain"/>
    <property type="match status" value="1"/>
</dbReference>
<reference evidence="2" key="1">
    <citation type="submission" date="2023-06" db="EMBL/GenBank/DDBJ databases">
        <title>Cytophagales bacterium Strain LB-30, isolated from soil.</title>
        <authorList>
            <person name="Liu B."/>
        </authorList>
    </citation>
    <scope>NUCLEOTIDE SEQUENCE</scope>
    <source>
        <strain evidence="2">LB-30</strain>
    </source>
</reference>
<dbReference type="InterPro" id="IPR022641">
    <property type="entry name" value="CheR_N"/>
</dbReference>
<dbReference type="InterPro" id="IPR050903">
    <property type="entry name" value="Bact_Chemotaxis_MeTrfase"/>
</dbReference>